<dbReference type="GO" id="GO:0003676">
    <property type="term" value="F:nucleic acid binding"/>
    <property type="evidence" value="ECO:0007669"/>
    <property type="project" value="InterPro"/>
</dbReference>
<dbReference type="PANTHER" id="PTHR10642">
    <property type="entry name" value="RIBONUCLEASE H1"/>
    <property type="match status" value="1"/>
</dbReference>
<evidence type="ECO:0000259" key="8">
    <source>
        <dbReference type="PROSITE" id="PS50879"/>
    </source>
</evidence>
<dbReference type="GO" id="GO:0004523">
    <property type="term" value="F:RNA-DNA hybrid ribonuclease activity"/>
    <property type="evidence" value="ECO:0007669"/>
    <property type="project" value="UniProtKB-EC"/>
</dbReference>
<organism evidence="9 10">
    <name type="scientific">Trachymyrmex cornetzi</name>
    <dbReference type="NCBI Taxonomy" id="471704"/>
    <lineage>
        <taxon>Eukaryota</taxon>
        <taxon>Metazoa</taxon>
        <taxon>Ecdysozoa</taxon>
        <taxon>Arthropoda</taxon>
        <taxon>Hexapoda</taxon>
        <taxon>Insecta</taxon>
        <taxon>Pterygota</taxon>
        <taxon>Neoptera</taxon>
        <taxon>Endopterygota</taxon>
        <taxon>Hymenoptera</taxon>
        <taxon>Apocrita</taxon>
        <taxon>Aculeata</taxon>
        <taxon>Formicoidea</taxon>
        <taxon>Formicidae</taxon>
        <taxon>Myrmicinae</taxon>
        <taxon>Trachymyrmex</taxon>
    </lineage>
</organism>
<keyword evidence="4" id="KW-0540">Nuclease</keyword>
<evidence type="ECO:0000256" key="2">
    <source>
        <dbReference type="ARBA" id="ARBA00005300"/>
    </source>
</evidence>
<evidence type="ECO:0000256" key="4">
    <source>
        <dbReference type="ARBA" id="ARBA00022722"/>
    </source>
</evidence>
<evidence type="ECO:0000256" key="1">
    <source>
        <dbReference type="ARBA" id="ARBA00000077"/>
    </source>
</evidence>
<evidence type="ECO:0000256" key="7">
    <source>
        <dbReference type="ARBA" id="ARBA00022801"/>
    </source>
</evidence>
<dbReference type="EMBL" id="KQ979442">
    <property type="protein sequence ID" value="KYN21465.1"/>
    <property type="molecule type" value="Genomic_DNA"/>
</dbReference>
<dbReference type="STRING" id="471704.A0A151J938"/>
<comment type="similarity">
    <text evidence="2">Belongs to the RNase H family.</text>
</comment>
<evidence type="ECO:0000256" key="3">
    <source>
        <dbReference type="ARBA" id="ARBA00012180"/>
    </source>
</evidence>
<dbReference type="InterPro" id="IPR012337">
    <property type="entry name" value="RNaseH-like_sf"/>
</dbReference>
<evidence type="ECO:0000313" key="10">
    <source>
        <dbReference type="Proteomes" id="UP000078492"/>
    </source>
</evidence>
<dbReference type="AlphaFoldDB" id="A0A151J938"/>
<keyword evidence="6" id="KW-0255">Endonuclease</keyword>
<dbReference type="GO" id="GO:0043137">
    <property type="term" value="P:DNA replication, removal of RNA primer"/>
    <property type="evidence" value="ECO:0007669"/>
    <property type="project" value="TreeGrafter"/>
</dbReference>
<accession>A0A151J938</accession>
<evidence type="ECO:0000313" key="9">
    <source>
        <dbReference type="EMBL" id="KYN21465.1"/>
    </source>
</evidence>
<keyword evidence="7" id="KW-0378">Hydrolase</keyword>
<dbReference type="Proteomes" id="UP000078492">
    <property type="component" value="Unassembled WGS sequence"/>
</dbReference>
<proteinExistence type="inferred from homology"/>
<gene>
    <name evidence="9" type="ORF">ALC57_06164</name>
</gene>
<reference evidence="9 10" key="1">
    <citation type="submission" date="2015-09" db="EMBL/GenBank/DDBJ databases">
        <title>Trachymyrmex cornetzi WGS genome.</title>
        <authorList>
            <person name="Nygaard S."/>
            <person name="Hu H."/>
            <person name="Boomsma J."/>
            <person name="Zhang G."/>
        </authorList>
    </citation>
    <scope>NUCLEOTIDE SEQUENCE [LARGE SCALE GENOMIC DNA]</scope>
    <source>
        <strain evidence="9">Tcor2-1</strain>
        <tissue evidence="9">Whole body</tissue>
    </source>
</reference>
<dbReference type="SUPFAM" id="SSF53098">
    <property type="entry name" value="Ribonuclease H-like"/>
    <property type="match status" value="1"/>
</dbReference>
<dbReference type="PROSITE" id="PS50879">
    <property type="entry name" value="RNASE_H_1"/>
    <property type="match status" value="1"/>
</dbReference>
<keyword evidence="10" id="KW-1185">Reference proteome</keyword>
<dbReference type="GO" id="GO:0046872">
    <property type="term" value="F:metal ion binding"/>
    <property type="evidence" value="ECO:0007669"/>
    <property type="project" value="UniProtKB-KW"/>
</dbReference>
<comment type="catalytic activity">
    <reaction evidence="1">
        <text>Endonucleolytic cleavage to 5'-phosphomonoester.</text>
        <dbReference type="EC" id="3.1.26.4"/>
    </reaction>
</comment>
<dbReference type="InterPro" id="IPR050092">
    <property type="entry name" value="RNase_H"/>
</dbReference>
<name>A0A151J938_9HYME</name>
<protein>
    <recommendedName>
        <fullName evidence="3">ribonuclease H</fullName>
        <ecNumber evidence="3">3.1.26.4</ecNumber>
    </recommendedName>
</protein>
<dbReference type="EC" id="3.1.26.4" evidence="3"/>
<dbReference type="CDD" id="cd09276">
    <property type="entry name" value="Rnase_HI_RT_non_LTR"/>
    <property type="match status" value="1"/>
</dbReference>
<sequence>MAFESFCENAINKLCPPSCLQFNYKSLRKIKYMVISTCFFLQNKGLDISPTKPQCMIFSNKKSIIEFQPPKVNGRDIPVLDECKFLGVWFDRRMTGKTHLKYIVEKGKRVINIMTSLSGVWWGSNPQALLTIYRAVFRGSIEYGCFKRYKTIFTCPPKRLQWRAIRIAFGYRLSTPTNVMLAETRETPLKIRFNYLVTKYLIKNFSRYAVIPGFYRISADFALNNEPRGCTRPSRMAVRSRLIFKMAGLPAKMSKKTGSVHFSPVGIDKQTSKEHILGQLQEFILPLIQEAYVCFYTDGSKSEQDGCTGAGVYSPMLQLETAHRLPAKTTIFTTEAWALLVVLKRILDSDTPKAVIFTDSKSVLEAIASSRLNNGNYLIYAIKNQIYHISNANLHVKLAWIPSHRGIEGNEIADELAKLGAKQGDRIEFGNSIHQFILGSQLYCLGTI</sequence>
<dbReference type="InterPro" id="IPR002156">
    <property type="entry name" value="RNaseH_domain"/>
</dbReference>
<keyword evidence="5" id="KW-0479">Metal-binding</keyword>
<dbReference type="PANTHER" id="PTHR10642:SF26">
    <property type="entry name" value="RIBONUCLEASE H1"/>
    <property type="match status" value="1"/>
</dbReference>
<evidence type="ECO:0000256" key="6">
    <source>
        <dbReference type="ARBA" id="ARBA00022759"/>
    </source>
</evidence>
<dbReference type="InterPro" id="IPR036397">
    <property type="entry name" value="RNaseH_sf"/>
</dbReference>
<dbReference type="Pfam" id="PF00075">
    <property type="entry name" value="RNase_H"/>
    <property type="match status" value="1"/>
</dbReference>
<feature type="domain" description="RNase H type-1" evidence="8">
    <location>
        <begin position="289"/>
        <end position="422"/>
    </location>
</feature>
<evidence type="ECO:0000256" key="5">
    <source>
        <dbReference type="ARBA" id="ARBA00022723"/>
    </source>
</evidence>
<dbReference type="Gene3D" id="3.30.420.10">
    <property type="entry name" value="Ribonuclease H-like superfamily/Ribonuclease H"/>
    <property type="match status" value="1"/>
</dbReference>